<reference evidence="2" key="1">
    <citation type="submission" date="2022-11" db="EMBL/GenBank/DDBJ databases">
        <authorList>
            <person name="Petersen C."/>
        </authorList>
    </citation>
    <scope>NUCLEOTIDE SEQUENCE</scope>
    <source>
        <strain evidence="2">IBT 19713</strain>
    </source>
</reference>
<sequence>MILHYPVWEIFPEHPVLARIAHVASQVDLSGLVGMDRSVKASAKSTRRSIWCGESTTGMVQSKNNRYRLQLRKGDYFRSLLVLVLLSWPKASPGLRAYPRSDRQPLKPVPGFSLDRNVA</sequence>
<reference evidence="2" key="2">
    <citation type="journal article" date="2023" name="IMA Fungus">
        <title>Comparative genomic study of the Penicillium genus elucidates a diverse pangenome and 15 lateral gene transfer events.</title>
        <authorList>
            <person name="Petersen C."/>
            <person name="Sorensen T."/>
            <person name="Nielsen M.R."/>
            <person name="Sondergaard T.E."/>
            <person name="Sorensen J.L."/>
            <person name="Fitzpatrick D.A."/>
            <person name="Frisvad J.C."/>
            <person name="Nielsen K.L."/>
        </authorList>
    </citation>
    <scope>NUCLEOTIDE SEQUENCE</scope>
    <source>
        <strain evidence="2">IBT 19713</strain>
    </source>
</reference>
<gene>
    <name evidence="2" type="ORF">N7468_008856</name>
</gene>
<organism evidence="2 3">
    <name type="scientific">Penicillium chermesinum</name>
    <dbReference type="NCBI Taxonomy" id="63820"/>
    <lineage>
        <taxon>Eukaryota</taxon>
        <taxon>Fungi</taxon>
        <taxon>Dikarya</taxon>
        <taxon>Ascomycota</taxon>
        <taxon>Pezizomycotina</taxon>
        <taxon>Eurotiomycetes</taxon>
        <taxon>Eurotiomycetidae</taxon>
        <taxon>Eurotiales</taxon>
        <taxon>Aspergillaceae</taxon>
        <taxon>Penicillium</taxon>
    </lineage>
</organism>
<feature type="region of interest" description="Disordered" evidence="1">
    <location>
        <begin position="92"/>
        <end position="119"/>
    </location>
</feature>
<dbReference type="AlphaFoldDB" id="A0A9W9NGT5"/>
<dbReference type="RefSeq" id="XP_058326482.1">
    <property type="nucleotide sequence ID" value="XM_058478152.1"/>
</dbReference>
<proteinExistence type="predicted"/>
<accession>A0A9W9NGT5</accession>
<dbReference type="EMBL" id="JAPQKS010000007">
    <property type="protein sequence ID" value="KAJ5219652.1"/>
    <property type="molecule type" value="Genomic_DNA"/>
</dbReference>
<name>A0A9W9NGT5_9EURO</name>
<dbReference type="Proteomes" id="UP001150941">
    <property type="component" value="Unassembled WGS sequence"/>
</dbReference>
<keyword evidence="3" id="KW-1185">Reference proteome</keyword>
<dbReference type="GeneID" id="83205455"/>
<comment type="caution">
    <text evidence="2">The sequence shown here is derived from an EMBL/GenBank/DDBJ whole genome shotgun (WGS) entry which is preliminary data.</text>
</comment>
<evidence type="ECO:0000313" key="3">
    <source>
        <dbReference type="Proteomes" id="UP001150941"/>
    </source>
</evidence>
<evidence type="ECO:0000256" key="1">
    <source>
        <dbReference type="SAM" id="MobiDB-lite"/>
    </source>
</evidence>
<evidence type="ECO:0000313" key="2">
    <source>
        <dbReference type="EMBL" id="KAJ5219652.1"/>
    </source>
</evidence>
<protein>
    <submittedName>
        <fullName evidence="2">Uncharacterized protein</fullName>
    </submittedName>
</protein>